<evidence type="ECO:0000256" key="4">
    <source>
        <dbReference type="ARBA" id="ARBA00022989"/>
    </source>
</evidence>
<evidence type="ECO:0000256" key="5">
    <source>
        <dbReference type="ARBA" id="ARBA00023136"/>
    </source>
</evidence>
<dbReference type="Proteomes" id="UP000272729">
    <property type="component" value="Unassembled WGS sequence"/>
</dbReference>
<dbReference type="AlphaFoldDB" id="A0A495X1W5"/>
<evidence type="ECO:0000256" key="6">
    <source>
        <dbReference type="SAM" id="Phobius"/>
    </source>
</evidence>
<evidence type="ECO:0000256" key="2">
    <source>
        <dbReference type="ARBA" id="ARBA00022475"/>
    </source>
</evidence>
<dbReference type="EMBL" id="RBXR01000001">
    <property type="protein sequence ID" value="RKT67950.1"/>
    <property type="molecule type" value="Genomic_DNA"/>
</dbReference>
<feature type="transmembrane region" description="Helical" evidence="6">
    <location>
        <begin position="73"/>
        <end position="92"/>
    </location>
</feature>
<dbReference type="GO" id="GO:0015171">
    <property type="term" value="F:amino acid transmembrane transporter activity"/>
    <property type="evidence" value="ECO:0007669"/>
    <property type="project" value="TreeGrafter"/>
</dbReference>
<evidence type="ECO:0000313" key="8">
    <source>
        <dbReference type="Proteomes" id="UP000272729"/>
    </source>
</evidence>
<dbReference type="PANTHER" id="PTHR30086">
    <property type="entry name" value="ARGININE EXPORTER PROTEIN ARGO"/>
    <property type="match status" value="1"/>
</dbReference>
<evidence type="ECO:0000256" key="1">
    <source>
        <dbReference type="ARBA" id="ARBA00004651"/>
    </source>
</evidence>
<feature type="transmembrane region" description="Helical" evidence="6">
    <location>
        <begin position="44"/>
        <end position="66"/>
    </location>
</feature>
<gene>
    <name evidence="7" type="ORF">DFJ66_1129</name>
</gene>
<evidence type="ECO:0000313" key="7">
    <source>
        <dbReference type="EMBL" id="RKT67950.1"/>
    </source>
</evidence>
<dbReference type="Pfam" id="PF01810">
    <property type="entry name" value="LysE"/>
    <property type="match status" value="1"/>
</dbReference>
<proteinExistence type="predicted"/>
<dbReference type="PIRSF" id="PIRSF006324">
    <property type="entry name" value="LeuE"/>
    <property type="match status" value="1"/>
</dbReference>
<evidence type="ECO:0000256" key="3">
    <source>
        <dbReference type="ARBA" id="ARBA00022692"/>
    </source>
</evidence>
<organism evidence="7 8">
    <name type="scientific">Saccharothrix variisporea</name>
    <dbReference type="NCBI Taxonomy" id="543527"/>
    <lineage>
        <taxon>Bacteria</taxon>
        <taxon>Bacillati</taxon>
        <taxon>Actinomycetota</taxon>
        <taxon>Actinomycetes</taxon>
        <taxon>Pseudonocardiales</taxon>
        <taxon>Pseudonocardiaceae</taxon>
        <taxon>Saccharothrix</taxon>
    </lineage>
</organism>
<feature type="transmembrane region" description="Helical" evidence="6">
    <location>
        <begin position="151"/>
        <end position="175"/>
    </location>
</feature>
<sequence length="207" mass="22188">MNVLNHLPLFAVWILAVVSPGPDMLVVAQQATTRSRRHGVVTGLGVASAIAVWAVASMLGLSVLLARVGWLYDVVRLAGAAYLVYLGARALWASRRTERVPVEPVDATPTSAAKAWRTGFLTNIGNPKAAVFFGSLFGALLPADTTPWGRVAVVVAMVLVAASWFALVATLFGLPRVVEVYRRGRRWVDRVTGIAFVALGSRLALDR</sequence>
<comment type="caution">
    <text evidence="7">The sequence shown here is derived from an EMBL/GenBank/DDBJ whole genome shotgun (WGS) entry which is preliminary data.</text>
</comment>
<keyword evidence="2" id="KW-1003">Cell membrane</keyword>
<keyword evidence="4 6" id="KW-1133">Transmembrane helix</keyword>
<dbReference type="GO" id="GO:0005886">
    <property type="term" value="C:plasma membrane"/>
    <property type="evidence" value="ECO:0007669"/>
    <property type="project" value="UniProtKB-SubCell"/>
</dbReference>
<comment type="subcellular location">
    <subcellularLocation>
        <location evidence="1">Cell membrane</location>
        <topology evidence="1">Multi-pass membrane protein</topology>
    </subcellularLocation>
</comment>
<keyword evidence="8" id="KW-1185">Reference proteome</keyword>
<name>A0A495X1W5_9PSEU</name>
<dbReference type="PANTHER" id="PTHR30086:SF20">
    <property type="entry name" value="ARGININE EXPORTER PROTEIN ARGO-RELATED"/>
    <property type="match status" value="1"/>
</dbReference>
<dbReference type="InterPro" id="IPR001123">
    <property type="entry name" value="LeuE-type"/>
</dbReference>
<keyword evidence="3 6" id="KW-0812">Transmembrane</keyword>
<keyword evidence="5 6" id="KW-0472">Membrane</keyword>
<accession>A0A495X1W5</accession>
<reference evidence="7 8" key="1">
    <citation type="submission" date="2018-10" db="EMBL/GenBank/DDBJ databases">
        <title>Sequencing the genomes of 1000 actinobacteria strains.</title>
        <authorList>
            <person name="Klenk H.-P."/>
        </authorList>
    </citation>
    <scope>NUCLEOTIDE SEQUENCE [LARGE SCALE GENOMIC DNA]</scope>
    <source>
        <strain evidence="7 8">DSM 43911</strain>
    </source>
</reference>
<protein>
    <submittedName>
        <fullName evidence="7">RhtB (Resistance to homoserine/threonine) family protein</fullName>
    </submittedName>
</protein>